<feature type="domain" description="PGG" evidence="2">
    <location>
        <begin position="1"/>
        <end position="72"/>
    </location>
</feature>
<reference evidence="3" key="1">
    <citation type="submission" date="2020-08" db="EMBL/GenBank/DDBJ databases">
        <title>Plant Genome Project.</title>
        <authorList>
            <person name="Zhang R.-G."/>
        </authorList>
    </citation>
    <scope>NUCLEOTIDE SEQUENCE</scope>
    <source>
        <strain evidence="3">WSP0</strain>
        <tissue evidence="3">Leaf</tissue>
    </source>
</reference>
<keyword evidence="4" id="KW-1185">Reference proteome</keyword>
<evidence type="ECO:0000256" key="1">
    <source>
        <dbReference type="SAM" id="Phobius"/>
    </source>
</evidence>
<organism evidence="3 4">
    <name type="scientific">Rhododendron griersonianum</name>
    <dbReference type="NCBI Taxonomy" id="479676"/>
    <lineage>
        <taxon>Eukaryota</taxon>
        <taxon>Viridiplantae</taxon>
        <taxon>Streptophyta</taxon>
        <taxon>Embryophyta</taxon>
        <taxon>Tracheophyta</taxon>
        <taxon>Spermatophyta</taxon>
        <taxon>Magnoliopsida</taxon>
        <taxon>eudicotyledons</taxon>
        <taxon>Gunneridae</taxon>
        <taxon>Pentapetalae</taxon>
        <taxon>asterids</taxon>
        <taxon>Ericales</taxon>
        <taxon>Ericaceae</taxon>
        <taxon>Ericoideae</taxon>
        <taxon>Rhodoreae</taxon>
        <taxon>Rhododendron</taxon>
    </lineage>
</organism>
<name>A0AAV6LFC6_9ERIC</name>
<feature type="transmembrane region" description="Helical" evidence="1">
    <location>
        <begin position="49"/>
        <end position="73"/>
    </location>
</feature>
<feature type="transmembrane region" description="Helical" evidence="1">
    <location>
        <begin position="79"/>
        <end position="98"/>
    </location>
</feature>
<dbReference type="Proteomes" id="UP000823749">
    <property type="component" value="Chromosome 1"/>
</dbReference>
<dbReference type="AlphaFoldDB" id="A0AAV6LFC6"/>
<proteinExistence type="predicted"/>
<accession>A0AAV6LFC6</accession>
<keyword evidence="1" id="KW-0812">Transmembrane</keyword>
<comment type="caution">
    <text evidence="3">The sequence shown here is derived from an EMBL/GenBank/DDBJ whole genome shotgun (WGS) entry which is preliminary data.</text>
</comment>
<dbReference type="InterPro" id="IPR026961">
    <property type="entry name" value="PGG_dom"/>
</dbReference>
<evidence type="ECO:0000259" key="2">
    <source>
        <dbReference type="Pfam" id="PF13962"/>
    </source>
</evidence>
<keyword evidence="1" id="KW-0472">Membrane</keyword>
<keyword evidence="1" id="KW-1133">Transmembrane helix</keyword>
<sequence>MAILTREAAFKAFIVIDTTALICSMSAIFIYFVAADLENNYKLFNNHMAGVGFIIVAMRAMLLAFINSLYVVLAHSPGIAITISLIGCLSFLAFYVILQKAYHPIRS</sequence>
<evidence type="ECO:0000313" key="3">
    <source>
        <dbReference type="EMBL" id="KAG5563677.1"/>
    </source>
</evidence>
<gene>
    <name evidence="3" type="ORF">RHGRI_000019</name>
</gene>
<protein>
    <recommendedName>
        <fullName evidence="2">PGG domain-containing protein</fullName>
    </recommendedName>
</protein>
<dbReference type="EMBL" id="JACTNZ010000001">
    <property type="protein sequence ID" value="KAG5563677.1"/>
    <property type="molecule type" value="Genomic_DNA"/>
</dbReference>
<feature type="transmembrane region" description="Helical" evidence="1">
    <location>
        <begin position="12"/>
        <end position="37"/>
    </location>
</feature>
<dbReference type="Pfam" id="PF13962">
    <property type="entry name" value="PGG"/>
    <property type="match status" value="1"/>
</dbReference>
<evidence type="ECO:0000313" key="4">
    <source>
        <dbReference type="Proteomes" id="UP000823749"/>
    </source>
</evidence>